<proteinExistence type="predicted"/>
<comment type="caution">
    <text evidence="2">The sequence shown here is derived from an EMBL/GenBank/DDBJ whole genome shotgun (WGS) entry which is preliminary data.</text>
</comment>
<evidence type="ECO:0000313" key="3">
    <source>
        <dbReference type="Proteomes" id="UP001610563"/>
    </source>
</evidence>
<accession>A0ABR4GDZ6</accession>
<name>A0ABR4GDZ6_9EURO</name>
<gene>
    <name evidence="2" type="ORF">BJX66DRAFT_335145</name>
</gene>
<keyword evidence="3" id="KW-1185">Reference proteome</keyword>
<evidence type="ECO:0000256" key="1">
    <source>
        <dbReference type="SAM" id="SignalP"/>
    </source>
</evidence>
<feature type="signal peptide" evidence="1">
    <location>
        <begin position="1"/>
        <end position="20"/>
    </location>
</feature>
<dbReference type="Proteomes" id="UP001610563">
    <property type="component" value="Unassembled WGS sequence"/>
</dbReference>
<reference evidence="2 3" key="1">
    <citation type="submission" date="2024-07" db="EMBL/GenBank/DDBJ databases">
        <title>Section-level genome sequencing and comparative genomics of Aspergillus sections Usti and Cavernicolus.</title>
        <authorList>
            <consortium name="Lawrence Berkeley National Laboratory"/>
            <person name="Nybo J.L."/>
            <person name="Vesth T.C."/>
            <person name="Theobald S."/>
            <person name="Frisvad J.C."/>
            <person name="Larsen T.O."/>
            <person name="Kjaerboelling I."/>
            <person name="Rothschild-Mancinelli K."/>
            <person name="Lyhne E.K."/>
            <person name="Kogle M.E."/>
            <person name="Barry K."/>
            <person name="Clum A."/>
            <person name="Na H."/>
            <person name="Ledsgaard L."/>
            <person name="Lin J."/>
            <person name="Lipzen A."/>
            <person name="Kuo A."/>
            <person name="Riley R."/>
            <person name="Mondo S."/>
            <person name="Labutti K."/>
            <person name="Haridas S."/>
            <person name="Pangalinan J."/>
            <person name="Salamov A.A."/>
            <person name="Simmons B.A."/>
            <person name="Magnuson J.K."/>
            <person name="Chen J."/>
            <person name="Drula E."/>
            <person name="Henrissat B."/>
            <person name="Wiebenga A."/>
            <person name="Lubbers R.J."/>
            <person name="Gomes A.C."/>
            <person name="Makela M.R."/>
            <person name="Stajich J."/>
            <person name="Grigoriev I.V."/>
            <person name="Mortensen U.H."/>
            <person name="De Vries R.P."/>
            <person name="Baker S.E."/>
            <person name="Andersen M.R."/>
        </authorList>
    </citation>
    <scope>NUCLEOTIDE SEQUENCE [LARGE SCALE GENOMIC DNA]</scope>
    <source>
        <strain evidence="2 3">CBS 209.92</strain>
    </source>
</reference>
<sequence length="84" mass="8792">MHLAIPLAVLTTLLPFLSSASPVSPATKAACTPGTYFCGIGDMILLCAFDGSSRLVTQCSGGCYIGDAGTPRCGHWPEEYPDLR</sequence>
<organism evidence="2 3">
    <name type="scientific">Aspergillus keveii</name>
    <dbReference type="NCBI Taxonomy" id="714993"/>
    <lineage>
        <taxon>Eukaryota</taxon>
        <taxon>Fungi</taxon>
        <taxon>Dikarya</taxon>
        <taxon>Ascomycota</taxon>
        <taxon>Pezizomycotina</taxon>
        <taxon>Eurotiomycetes</taxon>
        <taxon>Eurotiomycetidae</taxon>
        <taxon>Eurotiales</taxon>
        <taxon>Aspergillaceae</taxon>
        <taxon>Aspergillus</taxon>
        <taxon>Aspergillus subgen. Nidulantes</taxon>
    </lineage>
</organism>
<keyword evidence="1" id="KW-0732">Signal</keyword>
<feature type="chain" id="PRO_5045555232" evidence="1">
    <location>
        <begin position="21"/>
        <end position="84"/>
    </location>
</feature>
<evidence type="ECO:0000313" key="2">
    <source>
        <dbReference type="EMBL" id="KAL2797242.1"/>
    </source>
</evidence>
<dbReference type="EMBL" id="JBFTWV010000020">
    <property type="protein sequence ID" value="KAL2797242.1"/>
    <property type="molecule type" value="Genomic_DNA"/>
</dbReference>
<protein>
    <submittedName>
        <fullName evidence="2">Uncharacterized protein</fullName>
    </submittedName>
</protein>